<dbReference type="Proteomes" id="UP001233172">
    <property type="component" value="Unassembled WGS sequence"/>
</dbReference>
<protein>
    <submittedName>
        <fullName evidence="2">Uncharacterized protein</fullName>
    </submittedName>
</protein>
<feature type="region of interest" description="Disordered" evidence="1">
    <location>
        <begin position="1"/>
        <end position="28"/>
    </location>
</feature>
<evidence type="ECO:0000313" key="3">
    <source>
        <dbReference type="Proteomes" id="UP001233172"/>
    </source>
</evidence>
<dbReference type="EMBL" id="JASAOG010000026">
    <property type="protein sequence ID" value="KAK0062205.1"/>
    <property type="molecule type" value="Genomic_DNA"/>
</dbReference>
<comment type="caution">
    <text evidence="2">The sequence shown here is derived from an EMBL/GenBank/DDBJ whole genome shotgun (WGS) entry which is preliminary data.</text>
</comment>
<proteinExistence type="predicted"/>
<evidence type="ECO:0000256" key="1">
    <source>
        <dbReference type="SAM" id="MobiDB-lite"/>
    </source>
</evidence>
<accession>A0AAD8BYK7</accession>
<name>A0AAD8BYK7_BIOPF</name>
<reference evidence="2" key="2">
    <citation type="submission" date="2023-04" db="EMBL/GenBank/DDBJ databases">
        <authorList>
            <person name="Bu L."/>
            <person name="Lu L."/>
            <person name="Laidemitt M.R."/>
            <person name="Zhang S.M."/>
            <person name="Mutuku M."/>
            <person name="Mkoji G."/>
            <person name="Steinauer M."/>
            <person name="Loker E.S."/>
        </authorList>
    </citation>
    <scope>NUCLEOTIDE SEQUENCE</scope>
    <source>
        <strain evidence="2">KasaAsao</strain>
        <tissue evidence="2">Whole Snail</tissue>
    </source>
</reference>
<organism evidence="2 3">
    <name type="scientific">Biomphalaria pfeifferi</name>
    <name type="common">Bloodfluke planorb</name>
    <name type="synonym">Freshwater snail</name>
    <dbReference type="NCBI Taxonomy" id="112525"/>
    <lineage>
        <taxon>Eukaryota</taxon>
        <taxon>Metazoa</taxon>
        <taxon>Spiralia</taxon>
        <taxon>Lophotrochozoa</taxon>
        <taxon>Mollusca</taxon>
        <taxon>Gastropoda</taxon>
        <taxon>Heterobranchia</taxon>
        <taxon>Euthyneura</taxon>
        <taxon>Panpulmonata</taxon>
        <taxon>Hygrophila</taxon>
        <taxon>Lymnaeoidea</taxon>
        <taxon>Planorbidae</taxon>
        <taxon>Biomphalaria</taxon>
    </lineage>
</organism>
<dbReference type="AlphaFoldDB" id="A0AAD8BYK7"/>
<keyword evidence="3" id="KW-1185">Reference proteome</keyword>
<evidence type="ECO:0000313" key="2">
    <source>
        <dbReference type="EMBL" id="KAK0062205.1"/>
    </source>
</evidence>
<gene>
    <name evidence="2" type="ORF">Bpfe_008306</name>
</gene>
<reference evidence="2" key="1">
    <citation type="journal article" date="2023" name="PLoS Negl. Trop. Dis.">
        <title>A genome sequence for Biomphalaria pfeifferi, the major vector snail for the human-infecting parasite Schistosoma mansoni.</title>
        <authorList>
            <person name="Bu L."/>
            <person name="Lu L."/>
            <person name="Laidemitt M.R."/>
            <person name="Zhang S.M."/>
            <person name="Mutuku M."/>
            <person name="Mkoji G."/>
            <person name="Steinauer M."/>
            <person name="Loker E.S."/>
        </authorList>
    </citation>
    <scope>NUCLEOTIDE SEQUENCE</scope>
    <source>
        <strain evidence="2">KasaAsao</strain>
    </source>
</reference>
<sequence>MLQDGESKGANVMVQDGESKGANVMLQDGEPKGATTYWCSEVHVQLQRHDGDTELRTRDLRFTSATRERKYQHVCTLMSLTLVISEYRLATALLFDGQSS</sequence>